<sequence length="457" mass="49294">MATVGVQQADKKNGHSSVPDEAIRSDNVEGWEGLGDDKLGNKYNASTSKSSWIYVDTCRSRICILSVRFMATSEIYSRRSNARIPPARSHPGTLPCLVCGPSPDPPRASSSPPAHFVRPAGRDTSKATLTNRRNPSVAKSLIKTFPEEGAVRGRSGTYADRSRSIVVGSLRTVQRSEPEPRTGSRPVLNLDEPARSLRSFIQGRQVGGVACKKPEGVEEKQPIKRVLADGSAYAHYSDIAQSADGSLALLHSAIMISSAPGNIVLLVPEGRTLEPVRPGLTRRGGETGGGGSRRASTSNFKAGMINGESSRCKRAPLQDLLISNPGKMAAKGVKKMVDAPGDSPSRTEVQKDPRLTEINPRIDSSKSSQFITNASISIDHRGTVTARMRVSRGGVAIYWRRNYAVVKEKSTPMAIGKSDDPGGEQRILNLARRDADFFGKFGLTFIVELTCRTCPNE</sequence>
<proteinExistence type="predicted"/>
<keyword evidence="3" id="KW-1185">Reference proteome</keyword>
<comment type="caution">
    <text evidence="2">The sequence shown here is derived from an EMBL/GenBank/DDBJ whole genome shotgun (WGS) entry which is preliminary data.</text>
</comment>
<dbReference type="Proteomes" id="UP000719412">
    <property type="component" value="Unassembled WGS sequence"/>
</dbReference>
<protein>
    <submittedName>
        <fullName evidence="2">Uncharacterized protein</fullName>
    </submittedName>
</protein>
<name>A0A8J6HCJ0_TENMO</name>
<evidence type="ECO:0000313" key="3">
    <source>
        <dbReference type="Proteomes" id="UP000719412"/>
    </source>
</evidence>
<feature type="region of interest" description="Disordered" evidence="1">
    <location>
        <begin position="102"/>
        <end position="129"/>
    </location>
</feature>
<dbReference type="AlphaFoldDB" id="A0A8J6HCJ0"/>
<dbReference type="EMBL" id="JABDTM020026712">
    <property type="protein sequence ID" value="KAH0811562.1"/>
    <property type="molecule type" value="Genomic_DNA"/>
</dbReference>
<reference evidence="2" key="2">
    <citation type="submission" date="2021-08" db="EMBL/GenBank/DDBJ databases">
        <authorList>
            <person name="Eriksson T."/>
        </authorList>
    </citation>
    <scope>NUCLEOTIDE SEQUENCE</scope>
    <source>
        <strain evidence="2">Stoneville</strain>
        <tissue evidence="2">Whole head</tissue>
    </source>
</reference>
<reference evidence="2" key="1">
    <citation type="journal article" date="2020" name="J Insects Food Feed">
        <title>The yellow mealworm (Tenebrio molitor) genome: a resource for the emerging insects as food and feed industry.</title>
        <authorList>
            <person name="Eriksson T."/>
            <person name="Andere A."/>
            <person name="Kelstrup H."/>
            <person name="Emery V."/>
            <person name="Picard C."/>
        </authorList>
    </citation>
    <scope>NUCLEOTIDE SEQUENCE</scope>
    <source>
        <strain evidence="2">Stoneville</strain>
        <tissue evidence="2">Whole head</tissue>
    </source>
</reference>
<evidence type="ECO:0000256" key="1">
    <source>
        <dbReference type="SAM" id="MobiDB-lite"/>
    </source>
</evidence>
<feature type="region of interest" description="Disordered" evidence="1">
    <location>
        <begin position="1"/>
        <end position="40"/>
    </location>
</feature>
<gene>
    <name evidence="2" type="ORF">GEV33_011231</name>
</gene>
<feature type="region of interest" description="Disordered" evidence="1">
    <location>
        <begin position="275"/>
        <end position="298"/>
    </location>
</feature>
<evidence type="ECO:0000313" key="2">
    <source>
        <dbReference type="EMBL" id="KAH0811562.1"/>
    </source>
</evidence>
<organism evidence="2 3">
    <name type="scientific">Tenebrio molitor</name>
    <name type="common">Yellow mealworm beetle</name>
    <dbReference type="NCBI Taxonomy" id="7067"/>
    <lineage>
        <taxon>Eukaryota</taxon>
        <taxon>Metazoa</taxon>
        <taxon>Ecdysozoa</taxon>
        <taxon>Arthropoda</taxon>
        <taxon>Hexapoda</taxon>
        <taxon>Insecta</taxon>
        <taxon>Pterygota</taxon>
        <taxon>Neoptera</taxon>
        <taxon>Endopterygota</taxon>
        <taxon>Coleoptera</taxon>
        <taxon>Polyphaga</taxon>
        <taxon>Cucujiformia</taxon>
        <taxon>Tenebrionidae</taxon>
        <taxon>Tenebrio</taxon>
    </lineage>
</organism>
<accession>A0A8J6HCJ0</accession>